<dbReference type="UniPathway" id="UPA00539"/>
<accession>A0A222VWU7</accession>
<dbReference type="GO" id="GO:0018189">
    <property type="term" value="P:pyrroloquinoline quinone biosynthetic process"/>
    <property type="evidence" value="ECO:0007669"/>
    <property type="project" value="UniProtKB-UniPathway"/>
</dbReference>
<dbReference type="Proteomes" id="UP000199494">
    <property type="component" value="Unassembled WGS sequence"/>
</dbReference>
<dbReference type="Gene3D" id="1.10.10.1150">
    <property type="entry name" value="Coenzyme PQQ synthesis protein D (PqqD)"/>
    <property type="match status" value="1"/>
</dbReference>
<dbReference type="InterPro" id="IPR041881">
    <property type="entry name" value="PqqD_sf"/>
</dbReference>
<evidence type="ECO:0000256" key="1">
    <source>
        <dbReference type="ARBA" id="ARBA00004886"/>
    </source>
</evidence>
<gene>
    <name evidence="4" type="ORF">SAMN05421630_10489</name>
</gene>
<dbReference type="GO" id="GO:0048038">
    <property type="term" value="F:quinone binding"/>
    <property type="evidence" value="ECO:0007669"/>
    <property type="project" value="InterPro"/>
</dbReference>
<dbReference type="Pfam" id="PF05402">
    <property type="entry name" value="PqqD"/>
    <property type="match status" value="1"/>
</dbReference>
<name>A0A222VWU7_9PSEU</name>
<evidence type="ECO:0000313" key="5">
    <source>
        <dbReference type="Proteomes" id="UP000199494"/>
    </source>
</evidence>
<keyword evidence="5" id="KW-1185">Reference proteome</keyword>
<dbReference type="InterPro" id="IPR022479">
    <property type="entry name" value="PqqD_bac"/>
</dbReference>
<dbReference type="NCBIfam" id="TIGR03859">
    <property type="entry name" value="PQQ_PqqD"/>
    <property type="match status" value="1"/>
</dbReference>
<organism evidence="4 5">
    <name type="scientific">Prauserella marina</name>
    <dbReference type="NCBI Taxonomy" id="530584"/>
    <lineage>
        <taxon>Bacteria</taxon>
        <taxon>Bacillati</taxon>
        <taxon>Actinomycetota</taxon>
        <taxon>Actinomycetes</taxon>
        <taxon>Pseudonocardiales</taxon>
        <taxon>Pseudonocardiaceae</taxon>
        <taxon>Prauserella</taxon>
    </lineage>
</organism>
<dbReference type="AlphaFoldDB" id="A0A222VWU7"/>
<evidence type="ECO:0000313" key="4">
    <source>
        <dbReference type="EMBL" id="SDC84231.1"/>
    </source>
</evidence>
<sequence>MKATAARPRLRRGVRLSFDKVRERDVVLLPEGVLVLNPTAAAVLALCDGGTPLTGIVAALSERYRGVSGQDVHDVLARLADRQVIEWV</sequence>
<evidence type="ECO:0000256" key="2">
    <source>
        <dbReference type="ARBA" id="ARBA00011741"/>
    </source>
</evidence>
<proteinExistence type="predicted"/>
<comment type="subunit">
    <text evidence="2">Monomer. Interacts with PqqE.</text>
</comment>
<dbReference type="KEGG" id="pmad:BAY61_29235"/>
<dbReference type="EMBL" id="FMZE01000004">
    <property type="protein sequence ID" value="SDC84231.1"/>
    <property type="molecule type" value="Genomic_DNA"/>
</dbReference>
<dbReference type="RefSeq" id="WP_091802831.1">
    <property type="nucleotide sequence ID" value="NZ_CP016353.1"/>
</dbReference>
<comment type="pathway">
    <text evidence="1">Cofactor biosynthesis; pyrroloquinoline quinone biosynthesis.</text>
</comment>
<evidence type="ECO:0000256" key="3">
    <source>
        <dbReference type="ARBA" id="ARBA00022905"/>
    </source>
</evidence>
<dbReference type="OrthoDB" id="7995890at2"/>
<protein>
    <submittedName>
        <fullName evidence="4">Pyrroloquinoline quinone biosynthesis protein D</fullName>
    </submittedName>
</protein>
<reference evidence="4 5" key="1">
    <citation type="submission" date="2016-10" db="EMBL/GenBank/DDBJ databases">
        <authorList>
            <person name="de Groot N.N."/>
        </authorList>
    </citation>
    <scope>NUCLEOTIDE SEQUENCE [LARGE SCALE GENOMIC DNA]</scope>
    <source>
        <strain evidence="4 5">CGMCC 4.5506</strain>
    </source>
</reference>
<dbReference type="STRING" id="530584.SAMN05421630_10489"/>
<dbReference type="InterPro" id="IPR008792">
    <property type="entry name" value="PQQD"/>
</dbReference>
<keyword evidence="3" id="KW-0884">PQQ biosynthesis</keyword>